<comment type="caution">
    <text evidence="2">The sequence shown here is derived from an EMBL/GenBank/DDBJ whole genome shotgun (WGS) entry which is preliminary data.</text>
</comment>
<proteinExistence type="predicted"/>
<dbReference type="AlphaFoldDB" id="A0AAN6UST6"/>
<protein>
    <submittedName>
        <fullName evidence="2">Uncharacterized protein</fullName>
    </submittedName>
</protein>
<dbReference type="Proteomes" id="UP001304895">
    <property type="component" value="Unassembled WGS sequence"/>
</dbReference>
<reference evidence="2" key="2">
    <citation type="submission" date="2023-05" db="EMBL/GenBank/DDBJ databases">
        <authorList>
            <consortium name="Lawrence Berkeley National Laboratory"/>
            <person name="Steindorff A."/>
            <person name="Hensen N."/>
            <person name="Bonometti L."/>
            <person name="Westerberg I."/>
            <person name="Brannstrom I.O."/>
            <person name="Guillou S."/>
            <person name="Cros-Aarteil S."/>
            <person name="Calhoun S."/>
            <person name="Haridas S."/>
            <person name="Kuo A."/>
            <person name="Mondo S."/>
            <person name="Pangilinan J."/>
            <person name="Riley R."/>
            <person name="Labutti K."/>
            <person name="Andreopoulos B."/>
            <person name="Lipzen A."/>
            <person name="Chen C."/>
            <person name="Yanf M."/>
            <person name="Daum C."/>
            <person name="Ng V."/>
            <person name="Clum A."/>
            <person name="Ohm R."/>
            <person name="Martin F."/>
            <person name="Silar P."/>
            <person name="Natvig D."/>
            <person name="Lalanne C."/>
            <person name="Gautier V."/>
            <person name="Ament-Velasquez S.L."/>
            <person name="Kruys A."/>
            <person name="Hutchinson M.I."/>
            <person name="Powell A.J."/>
            <person name="Barry K."/>
            <person name="Miller A.N."/>
            <person name="Grigoriev I.V."/>
            <person name="Debuchy R."/>
            <person name="Gladieux P."/>
            <person name="Thoren M.H."/>
            <person name="Johannesson H."/>
        </authorList>
    </citation>
    <scope>NUCLEOTIDE SEQUENCE</scope>
    <source>
        <strain evidence="2">CBS 123565</strain>
    </source>
</reference>
<evidence type="ECO:0000256" key="1">
    <source>
        <dbReference type="SAM" id="MobiDB-lite"/>
    </source>
</evidence>
<reference evidence="2" key="1">
    <citation type="journal article" date="2023" name="Mol. Phylogenet. Evol.">
        <title>Genome-scale phylogeny and comparative genomics of the fungal order Sordariales.</title>
        <authorList>
            <person name="Hensen N."/>
            <person name="Bonometti L."/>
            <person name="Westerberg I."/>
            <person name="Brannstrom I.O."/>
            <person name="Guillou S."/>
            <person name="Cros-Aarteil S."/>
            <person name="Calhoun S."/>
            <person name="Haridas S."/>
            <person name="Kuo A."/>
            <person name="Mondo S."/>
            <person name="Pangilinan J."/>
            <person name="Riley R."/>
            <person name="LaButti K."/>
            <person name="Andreopoulos B."/>
            <person name="Lipzen A."/>
            <person name="Chen C."/>
            <person name="Yan M."/>
            <person name="Daum C."/>
            <person name="Ng V."/>
            <person name="Clum A."/>
            <person name="Steindorff A."/>
            <person name="Ohm R.A."/>
            <person name="Martin F."/>
            <person name="Silar P."/>
            <person name="Natvig D.O."/>
            <person name="Lalanne C."/>
            <person name="Gautier V."/>
            <person name="Ament-Velasquez S.L."/>
            <person name="Kruys A."/>
            <person name="Hutchinson M.I."/>
            <person name="Powell A.J."/>
            <person name="Barry K."/>
            <person name="Miller A.N."/>
            <person name="Grigoriev I.V."/>
            <person name="Debuchy R."/>
            <person name="Gladieux P."/>
            <person name="Hiltunen Thoren M."/>
            <person name="Johannesson H."/>
        </authorList>
    </citation>
    <scope>NUCLEOTIDE SEQUENCE</scope>
    <source>
        <strain evidence="2">CBS 123565</strain>
    </source>
</reference>
<evidence type="ECO:0000313" key="2">
    <source>
        <dbReference type="EMBL" id="KAK4138265.1"/>
    </source>
</evidence>
<gene>
    <name evidence="2" type="ORF">BT67DRAFT_437594</name>
</gene>
<feature type="region of interest" description="Disordered" evidence="1">
    <location>
        <begin position="32"/>
        <end position="79"/>
    </location>
</feature>
<name>A0AAN6UST6_9PEZI</name>
<organism evidence="2 3">
    <name type="scientific">Trichocladium antarcticum</name>
    <dbReference type="NCBI Taxonomy" id="1450529"/>
    <lineage>
        <taxon>Eukaryota</taxon>
        <taxon>Fungi</taxon>
        <taxon>Dikarya</taxon>
        <taxon>Ascomycota</taxon>
        <taxon>Pezizomycotina</taxon>
        <taxon>Sordariomycetes</taxon>
        <taxon>Sordariomycetidae</taxon>
        <taxon>Sordariales</taxon>
        <taxon>Chaetomiaceae</taxon>
        <taxon>Trichocladium</taxon>
    </lineage>
</organism>
<evidence type="ECO:0000313" key="3">
    <source>
        <dbReference type="Proteomes" id="UP001304895"/>
    </source>
</evidence>
<sequence length="102" mass="10895">MRRFHLIWPTFNAAFCATTDKVNGLRPGAHLAEPAMFPSKPHQDRQGGGQICQTGLPAHRPTRGGLLQPQHDGGGASEVSSRVSASVMCMQMVGLFSPGLLD</sequence>
<accession>A0AAN6UST6</accession>
<keyword evidence="3" id="KW-1185">Reference proteome</keyword>
<dbReference type="EMBL" id="MU853401">
    <property type="protein sequence ID" value="KAK4138265.1"/>
    <property type="molecule type" value="Genomic_DNA"/>
</dbReference>